<dbReference type="EMBL" id="VAUP01000015">
    <property type="protein sequence ID" value="TLX43884.1"/>
    <property type="molecule type" value="Genomic_DNA"/>
</dbReference>
<gene>
    <name evidence="1" type="ORF">FBQ73_07230</name>
</gene>
<accession>A0A6C1KLE0</accession>
<organism evidence="1 2">
    <name type="scientific">Xanthobacter autotrophicus</name>
    <dbReference type="NCBI Taxonomy" id="280"/>
    <lineage>
        <taxon>Bacteria</taxon>
        <taxon>Pseudomonadati</taxon>
        <taxon>Pseudomonadota</taxon>
        <taxon>Alphaproteobacteria</taxon>
        <taxon>Hyphomicrobiales</taxon>
        <taxon>Xanthobacteraceae</taxon>
        <taxon>Xanthobacter</taxon>
    </lineage>
</organism>
<dbReference type="RefSeq" id="WP_138398793.1">
    <property type="nucleotide sequence ID" value="NZ_JBAFVI010000001.1"/>
</dbReference>
<comment type="caution">
    <text evidence="1">The sequence shown here is derived from an EMBL/GenBank/DDBJ whole genome shotgun (WGS) entry which is preliminary data.</text>
</comment>
<protein>
    <submittedName>
        <fullName evidence="1">Uncharacterized protein</fullName>
    </submittedName>
</protein>
<name>A0A6C1KLE0_XANAU</name>
<dbReference type="GeneID" id="95773246"/>
<evidence type="ECO:0000313" key="1">
    <source>
        <dbReference type="EMBL" id="TLX43884.1"/>
    </source>
</evidence>
<dbReference type="Proteomes" id="UP000305131">
    <property type="component" value="Unassembled WGS sequence"/>
</dbReference>
<dbReference type="AlphaFoldDB" id="A0A6C1KLE0"/>
<proteinExistence type="predicted"/>
<sequence length="107" mass="11667">MTYTRTYSDGSKIELGSEPGKGWIAVLKASHEATIPEAEVDALLSGMDRMMAREAEYQAALASAQTPFEAYWAGSASASVMRDYRAGRTRRITGKQAHLVDDVKRPG</sequence>
<reference evidence="1 2" key="1">
    <citation type="submission" date="2019-05" db="EMBL/GenBank/DDBJ databases">
        <authorList>
            <person name="Zhou X."/>
        </authorList>
    </citation>
    <scope>NUCLEOTIDE SEQUENCE [LARGE SCALE GENOMIC DNA]</scope>
    <source>
        <strain evidence="1 2">DSM 432</strain>
    </source>
</reference>
<evidence type="ECO:0000313" key="2">
    <source>
        <dbReference type="Proteomes" id="UP000305131"/>
    </source>
</evidence>